<proteinExistence type="predicted"/>
<reference evidence="2 3" key="1">
    <citation type="submission" date="2023-07" db="EMBL/GenBank/DDBJ databases">
        <title>Sorghum-associated microbial communities from plants grown in Nebraska, USA.</title>
        <authorList>
            <person name="Schachtman D."/>
        </authorList>
    </citation>
    <scope>NUCLEOTIDE SEQUENCE [LARGE SCALE GENOMIC DNA]</scope>
    <source>
        <strain evidence="2 3">584</strain>
    </source>
</reference>
<dbReference type="NCBIfam" id="TIGR03347">
    <property type="entry name" value="VI_chp_1"/>
    <property type="match status" value="1"/>
</dbReference>
<dbReference type="PANTHER" id="PTHR35564">
    <property type="match status" value="1"/>
</dbReference>
<name>A0ABU1JSP3_9PROT</name>
<dbReference type="InterPro" id="IPR010732">
    <property type="entry name" value="T6SS_TssG-like"/>
</dbReference>
<protein>
    <submittedName>
        <fullName evidence="2">Type VI secretion system protein ImpH</fullName>
    </submittedName>
</protein>
<evidence type="ECO:0000313" key="2">
    <source>
        <dbReference type="EMBL" id="MDR6291641.1"/>
    </source>
</evidence>
<evidence type="ECO:0000256" key="1">
    <source>
        <dbReference type="SAM" id="MobiDB-lite"/>
    </source>
</evidence>
<accession>A0ABU1JSP3</accession>
<dbReference type="RefSeq" id="WP_309797035.1">
    <property type="nucleotide sequence ID" value="NZ_JAVDPW010000007.1"/>
</dbReference>
<evidence type="ECO:0000313" key="3">
    <source>
        <dbReference type="Proteomes" id="UP001262410"/>
    </source>
</evidence>
<dbReference type="PANTHER" id="PTHR35564:SF4">
    <property type="entry name" value="CYTOPLASMIC PROTEIN"/>
    <property type="match status" value="1"/>
</dbReference>
<gene>
    <name evidence="2" type="ORF">E9232_004175</name>
</gene>
<dbReference type="Proteomes" id="UP001262410">
    <property type="component" value="Unassembled WGS sequence"/>
</dbReference>
<dbReference type="Pfam" id="PF06996">
    <property type="entry name" value="T6SS_TssG"/>
    <property type="match status" value="1"/>
</dbReference>
<feature type="region of interest" description="Disordered" evidence="1">
    <location>
        <begin position="1"/>
        <end position="20"/>
    </location>
</feature>
<sequence>MTAASVLPGQEPGPEPTAPAVEETVTAPMAIPEEDEDFAAMPAPLPGRTLLQTLIEEPARFTFDAAVAVLMQAAGRAEPGEAVRFHATSGLGFVPADVLAVERDGNGARATIGLIGLTGPSGVLPRPYTDLVNTEQRRRSPALGEFLDLLAQRPIAQFAEAGIKYRPHRSAAAAALADGGMAGAPADGLRQVLLALTGYGTPHLAPRLAVGTDPLLFYAGLFASWPRSADRLAAILSDWLGRAVEVEQFAGEWLPLKPDEMSAFPVGDRPGQFCQLGVDAAAGSRAWDVQARIILHIGPLDLPGFEAMLPDRDLLQRITALTRAFLGFETDFAVNPILAAASVPALEVSAATPPRLGWNSWLPTTGTRRHDATEALFEAGLIESFGEGS</sequence>
<keyword evidence="3" id="KW-1185">Reference proteome</keyword>
<organism evidence="2 3">
    <name type="scientific">Inquilinus ginsengisoli</name>
    <dbReference type="NCBI Taxonomy" id="363840"/>
    <lineage>
        <taxon>Bacteria</taxon>
        <taxon>Pseudomonadati</taxon>
        <taxon>Pseudomonadota</taxon>
        <taxon>Alphaproteobacteria</taxon>
        <taxon>Rhodospirillales</taxon>
        <taxon>Rhodospirillaceae</taxon>
        <taxon>Inquilinus</taxon>
    </lineage>
</organism>
<comment type="caution">
    <text evidence="2">The sequence shown here is derived from an EMBL/GenBank/DDBJ whole genome shotgun (WGS) entry which is preliminary data.</text>
</comment>
<dbReference type="EMBL" id="JAVDPW010000007">
    <property type="protein sequence ID" value="MDR6291641.1"/>
    <property type="molecule type" value="Genomic_DNA"/>
</dbReference>